<protein>
    <submittedName>
        <fullName evidence="3">Uncharacterized protein LOC110983427</fullName>
    </submittedName>
</protein>
<name>A0A8B7Z084_ACAPL</name>
<proteinExistence type="predicted"/>
<dbReference type="RefSeq" id="XP_022098372.1">
    <property type="nucleotide sequence ID" value="XM_022242680.1"/>
</dbReference>
<keyword evidence="2" id="KW-1185">Reference proteome</keyword>
<dbReference type="OMA" id="ICEHFCA"/>
<reference evidence="3" key="1">
    <citation type="submission" date="2025-08" db="UniProtKB">
        <authorList>
            <consortium name="RefSeq"/>
        </authorList>
    </citation>
    <scope>IDENTIFICATION</scope>
</reference>
<evidence type="ECO:0000313" key="2">
    <source>
        <dbReference type="Proteomes" id="UP000694845"/>
    </source>
</evidence>
<sequence length="935" mass="106990">MAEGLRFLAQMSDENAHLLTQESTNLDSGQDEQAMMKVTPTTDHDYLEGAGGKQQHEPRLDIVNVMTTPAVPVGPTVAVSSSPLTPLQNQPKDANDVADVKLDKPWNKIGTWTSTYKGCFTTNEELEQVIKLYTEGTDSRWVVSSKDRLFGSTDIKLSRFKLFWRARGQEDDRKAAFPDYDGIPFIMVGRKFWGCHLGRDKCRSGKIKYRTKMQEKSQESESSNWPITRSSKKLGCPAVISTVHVLKFHEYPISQSMTEFRRKQLLKRLRQSLLSKHSIVKAEQRFYVHLAQPDEHLHDRVSSKGLQDGACYAMSGKVERSFVYRITELHHAGMFRLCEVSRMLDSYRKELYKDEEPPSQDLVPELYPNHNLIHYVISHAVKVTALLEMDLGHGHRLVSGWQADHPDDSWYYQPFASSGPIRRAKNKQDRLLAGHYPDLSQTFLFCCQRAAQRRLLAAYGTVCLLDSPRGKTLMPTYFLQVRTHAGYQLVGTVLMQYWSSQALVDALQVVRDWNPDWQPQAMLVDLIEEEVEALQKLFPECNFYISSVHRELAWLDYLNAGEGEDRSSDSALLDSLVYARTEEELSEALTKLRESPLWAENHRLRHWMTVRWLPHIKMWSYAFISKEILVTMCANEGLTRLREALIYDWLGSVRSRTLSELLTSLVMEEMPKLYDSYCEENQTMATSNRYQYCTGLPVYIRHQPVPARAHINELISSLPSMKVNQQGEGQFLVRREDNDFEHSVYFGSETEYPSCDCWAWLTGLDICEHFCAVFKECADWHWCQLSPLYTGNLIFALDSAILEVLPREVPRCSGSGGGSHGSQNNPVEYGECVQVSMDDFGAQEVLGMEASESEGEEDTGSLVGSTWQLDRKQTTCKQLLDQLSHLTEQTKDPEDVDYMTNNLLLLLRQMQGKRNDASPTRQTRGRKRQRSGKAK</sequence>
<dbReference type="KEGG" id="aplc:110983427"/>
<dbReference type="AlphaFoldDB" id="A0A8B7Z084"/>
<dbReference type="Proteomes" id="UP000694845">
    <property type="component" value="Unplaced"/>
</dbReference>
<accession>A0A8B7Z084</accession>
<dbReference type="GeneID" id="110983427"/>
<feature type="compositionally biased region" description="Basic residues" evidence="1">
    <location>
        <begin position="923"/>
        <end position="935"/>
    </location>
</feature>
<dbReference type="OrthoDB" id="5984937at2759"/>
<dbReference type="InterPro" id="IPR029309">
    <property type="entry name" value="CaRF"/>
</dbReference>
<dbReference type="Pfam" id="PF15299">
    <property type="entry name" value="ALS2CR8"/>
    <property type="match status" value="1"/>
</dbReference>
<evidence type="ECO:0000256" key="1">
    <source>
        <dbReference type="SAM" id="MobiDB-lite"/>
    </source>
</evidence>
<evidence type="ECO:0000313" key="3">
    <source>
        <dbReference type="RefSeq" id="XP_022098372.1"/>
    </source>
</evidence>
<organism evidence="2 3">
    <name type="scientific">Acanthaster planci</name>
    <name type="common">Crown-of-thorns starfish</name>
    <dbReference type="NCBI Taxonomy" id="133434"/>
    <lineage>
        <taxon>Eukaryota</taxon>
        <taxon>Metazoa</taxon>
        <taxon>Echinodermata</taxon>
        <taxon>Eleutherozoa</taxon>
        <taxon>Asterozoa</taxon>
        <taxon>Asteroidea</taxon>
        <taxon>Valvatacea</taxon>
        <taxon>Valvatida</taxon>
        <taxon>Acanthasteridae</taxon>
        <taxon>Acanthaster</taxon>
    </lineage>
</organism>
<dbReference type="PANTHER" id="PTHR47456">
    <property type="entry name" value="PHD-TYPE DOMAIN-CONTAINING PROTEIN"/>
    <property type="match status" value="1"/>
</dbReference>
<dbReference type="GO" id="GO:0003700">
    <property type="term" value="F:DNA-binding transcription factor activity"/>
    <property type="evidence" value="ECO:0007669"/>
    <property type="project" value="InterPro"/>
</dbReference>
<gene>
    <name evidence="3" type="primary">LOC110983427</name>
</gene>
<dbReference type="PANTHER" id="PTHR47456:SF5">
    <property type="match status" value="1"/>
</dbReference>
<feature type="region of interest" description="Disordered" evidence="1">
    <location>
        <begin position="910"/>
        <end position="935"/>
    </location>
</feature>